<name>A0AAN9U270_9HEMI</name>
<evidence type="ECO:0000256" key="5">
    <source>
        <dbReference type="ARBA" id="ARBA00022824"/>
    </source>
</evidence>
<sequence>MSGGRLSNISPTQNCVKVFVQRDYSHGTMVRFVTQLPDELEDKIERSTFEYTVNQLNEFFEEAESSSCRTYCQGCCACLTAYLMFICVESHYEKVISLRLEAIQYLPFNFQTDILFVSQCLKKIARFIVEQNEKVYIPRGLLLVNPAERGLRVLSGVSEAESELFSALQNLTPAHFG</sequence>
<evidence type="ECO:0000313" key="9">
    <source>
        <dbReference type="Proteomes" id="UP001367676"/>
    </source>
</evidence>
<organism evidence="8 9">
    <name type="scientific">Parthenolecanium corni</name>
    <dbReference type="NCBI Taxonomy" id="536013"/>
    <lineage>
        <taxon>Eukaryota</taxon>
        <taxon>Metazoa</taxon>
        <taxon>Ecdysozoa</taxon>
        <taxon>Arthropoda</taxon>
        <taxon>Hexapoda</taxon>
        <taxon>Insecta</taxon>
        <taxon>Pterygota</taxon>
        <taxon>Neoptera</taxon>
        <taxon>Paraneoptera</taxon>
        <taxon>Hemiptera</taxon>
        <taxon>Sternorrhyncha</taxon>
        <taxon>Coccoidea</taxon>
        <taxon>Coccidae</taxon>
        <taxon>Parthenolecanium</taxon>
    </lineage>
</organism>
<dbReference type="GO" id="GO:0005789">
    <property type="term" value="C:endoplasmic reticulum membrane"/>
    <property type="evidence" value="ECO:0007669"/>
    <property type="project" value="UniProtKB-SubCell"/>
</dbReference>
<evidence type="ECO:0000256" key="6">
    <source>
        <dbReference type="ARBA" id="ARBA00023136"/>
    </source>
</evidence>
<dbReference type="EMBL" id="JBBCAQ010000006">
    <property type="protein sequence ID" value="KAK7603023.1"/>
    <property type="molecule type" value="Genomic_DNA"/>
</dbReference>
<dbReference type="Proteomes" id="UP001367676">
    <property type="component" value="Unassembled WGS sequence"/>
</dbReference>
<protein>
    <recommendedName>
        <fullName evidence="4">Ras modification protein ERF4</fullName>
    </recommendedName>
</protein>
<comment type="subcellular location">
    <subcellularLocation>
        <location evidence="1">Endoplasmic reticulum membrane</location>
        <topology evidence="1">Peripheral membrane protein</topology>
    </subcellularLocation>
</comment>
<evidence type="ECO:0000256" key="4">
    <source>
        <dbReference type="ARBA" id="ARBA00018463"/>
    </source>
</evidence>
<keyword evidence="5" id="KW-0256">Endoplasmic reticulum</keyword>
<evidence type="ECO:0000256" key="1">
    <source>
        <dbReference type="ARBA" id="ARBA00004406"/>
    </source>
</evidence>
<keyword evidence="6" id="KW-0472">Membrane</keyword>
<dbReference type="GO" id="GO:0006612">
    <property type="term" value="P:protein targeting to membrane"/>
    <property type="evidence" value="ECO:0007669"/>
    <property type="project" value="TreeGrafter"/>
</dbReference>
<dbReference type="PANTHER" id="PTHR13254">
    <property type="entry name" value="GOLGI AUTOANTIGEN, GOLGIN SUBFAMILY A, 7"/>
    <property type="match status" value="1"/>
</dbReference>
<evidence type="ECO:0000259" key="7">
    <source>
        <dbReference type="Pfam" id="PF10256"/>
    </source>
</evidence>
<evidence type="ECO:0000256" key="3">
    <source>
        <dbReference type="ARBA" id="ARBA00011396"/>
    </source>
</evidence>
<gene>
    <name evidence="8" type="ORF">V9T40_003022</name>
</gene>
<comment type="similarity">
    <text evidence="2">Belongs to the ERF4 family.</text>
</comment>
<evidence type="ECO:0000256" key="2">
    <source>
        <dbReference type="ARBA" id="ARBA00007732"/>
    </source>
</evidence>
<comment type="subunit">
    <text evidence="3">Interacts with ERF2.</text>
</comment>
<proteinExistence type="inferred from homology"/>
<feature type="domain" description="Golgin subfamily A member 7/ERF4" evidence="7">
    <location>
        <begin position="18"/>
        <end position="97"/>
    </location>
</feature>
<keyword evidence="9" id="KW-1185">Reference proteome</keyword>
<dbReference type="AlphaFoldDB" id="A0AAN9U270"/>
<dbReference type="InterPro" id="IPR019383">
    <property type="entry name" value="Golgin_A_7/ERF4"/>
</dbReference>
<dbReference type="Pfam" id="PF10256">
    <property type="entry name" value="Erf4"/>
    <property type="match status" value="1"/>
</dbReference>
<evidence type="ECO:0000313" key="8">
    <source>
        <dbReference type="EMBL" id="KAK7603023.1"/>
    </source>
</evidence>
<dbReference type="PANTHER" id="PTHR13254:SF0">
    <property type="entry name" value="GOLGIN SUBFAMILY A MEMBER 7_ERF4 DOMAIN-CONTAINING PROTEIN"/>
    <property type="match status" value="1"/>
</dbReference>
<accession>A0AAN9U270</accession>
<dbReference type="InterPro" id="IPR051371">
    <property type="entry name" value="Ras_palmitoyltransferase"/>
</dbReference>
<reference evidence="8 9" key="1">
    <citation type="submission" date="2024-03" db="EMBL/GenBank/DDBJ databases">
        <title>Adaptation during the transition from Ophiocordyceps entomopathogen to insect associate is accompanied by gene loss and intensified selection.</title>
        <authorList>
            <person name="Ward C.M."/>
            <person name="Onetto C.A."/>
            <person name="Borneman A.R."/>
        </authorList>
    </citation>
    <scope>NUCLEOTIDE SEQUENCE [LARGE SCALE GENOMIC DNA]</scope>
    <source>
        <strain evidence="8">AWRI1</strain>
        <tissue evidence="8">Single Adult Female</tissue>
    </source>
</reference>
<dbReference type="GO" id="GO:0002178">
    <property type="term" value="C:palmitoyltransferase complex"/>
    <property type="evidence" value="ECO:0007669"/>
    <property type="project" value="TreeGrafter"/>
</dbReference>
<comment type="caution">
    <text evidence="8">The sequence shown here is derived from an EMBL/GenBank/DDBJ whole genome shotgun (WGS) entry which is preliminary data.</text>
</comment>